<feature type="compositionally biased region" description="Pro residues" evidence="5">
    <location>
        <begin position="1"/>
        <end position="36"/>
    </location>
</feature>
<comment type="caution">
    <text evidence="7">The sequence shown here is derived from an EMBL/GenBank/DDBJ whole genome shotgun (WGS) entry which is preliminary data.</text>
</comment>
<protein>
    <submittedName>
        <fullName evidence="7">CD225/dispanin family protein</fullName>
    </submittedName>
</protein>
<accession>A0A412AQQ3</accession>
<feature type="transmembrane region" description="Helical" evidence="6">
    <location>
        <begin position="90"/>
        <end position="116"/>
    </location>
</feature>
<dbReference type="EMBL" id="QRTC01000104">
    <property type="protein sequence ID" value="RGQ33228.1"/>
    <property type="molecule type" value="Genomic_DNA"/>
</dbReference>
<sequence length="123" mass="13086">MAPPQPPVYPQQPYNAVPPQPPVAPPPAYPQQPQQPAPHISNYLAWAIVCIFLCWPLAIPAIVYASKVNNLIAMGDYEGAMNASKNAKTFCIIATVLGAIAIVLGIIGGIIGGMAASSYNYYY</sequence>
<dbReference type="InterPro" id="IPR007593">
    <property type="entry name" value="CD225/Dispanin_fam"/>
</dbReference>
<keyword evidence="4 6" id="KW-0472">Membrane</keyword>
<evidence type="ECO:0000256" key="1">
    <source>
        <dbReference type="ARBA" id="ARBA00004370"/>
    </source>
</evidence>
<keyword evidence="3 6" id="KW-1133">Transmembrane helix</keyword>
<gene>
    <name evidence="7" type="ORF">DWY99_14085</name>
</gene>
<keyword evidence="2 6" id="KW-0812">Transmembrane</keyword>
<evidence type="ECO:0000256" key="4">
    <source>
        <dbReference type="ARBA" id="ARBA00023136"/>
    </source>
</evidence>
<evidence type="ECO:0000313" key="7">
    <source>
        <dbReference type="EMBL" id="RGQ33228.1"/>
    </source>
</evidence>
<evidence type="ECO:0000256" key="2">
    <source>
        <dbReference type="ARBA" id="ARBA00022692"/>
    </source>
</evidence>
<reference evidence="7 8" key="1">
    <citation type="submission" date="2018-08" db="EMBL/GenBank/DDBJ databases">
        <title>A genome reference for cultivated species of the human gut microbiota.</title>
        <authorList>
            <person name="Zou Y."/>
            <person name="Xue W."/>
            <person name="Luo G."/>
        </authorList>
    </citation>
    <scope>NUCLEOTIDE SEQUENCE [LARGE SCALE GENOMIC DNA]</scope>
    <source>
        <strain evidence="7 8">AF28-26</strain>
    </source>
</reference>
<dbReference type="Proteomes" id="UP000284751">
    <property type="component" value="Unassembled WGS sequence"/>
</dbReference>
<organism evidence="7 8">
    <name type="scientific">[Clostridium] leptum</name>
    <dbReference type="NCBI Taxonomy" id="1535"/>
    <lineage>
        <taxon>Bacteria</taxon>
        <taxon>Bacillati</taxon>
        <taxon>Bacillota</taxon>
        <taxon>Clostridia</taxon>
        <taxon>Eubacteriales</taxon>
        <taxon>Oscillospiraceae</taxon>
        <taxon>Oscillospiraceae incertae sedis</taxon>
    </lineage>
</organism>
<name>A0A412AQQ3_9FIRM</name>
<feature type="transmembrane region" description="Helical" evidence="6">
    <location>
        <begin position="43"/>
        <end position="65"/>
    </location>
</feature>
<evidence type="ECO:0000256" key="3">
    <source>
        <dbReference type="ARBA" id="ARBA00022989"/>
    </source>
</evidence>
<evidence type="ECO:0000256" key="6">
    <source>
        <dbReference type="SAM" id="Phobius"/>
    </source>
</evidence>
<dbReference type="Pfam" id="PF04505">
    <property type="entry name" value="CD225"/>
    <property type="match status" value="1"/>
</dbReference>
<dbReference type="AlphaFoldDB" id="A0A412AQQ3"/>
<dbReference type="InterPro" id="IPR051423">
    <property type="entry name" value="CD225/Dispanin"/>
</dbReference>
<dbReference type="GO" id="GO:0016020">
    <property type="term" value="C:membrane"/>
    <property type="evidence" value="ECO:0007669"/>
    <property type="project" value="UniProtKB-SubCell"/>
</dbReference>
<dbReference type="PANTHER" id="PTHR14948:SF25">
    <property type="entry name" value="DUF4190 DOMAIN-CONTAINING PROTEIN"/>
    <property type="match status" value="1"/>
</dbReference>
<evidence type="ECO:0000256" key="5">
    <source>
        <dbReference type="SAM" id="MobiDB-lite"/>
    </source>
</evidence>
<evidence type="ECO:0000313" key="8">
    <source>
        <dbReference type="Proteomes" id="UP000284751"/>
    </source>
</evidence>
<dbReference type="PANTHER" id="PTHR14948">
    <property type="entry name" value="NG5"/>
    <property type="match status" value="1"/>
</dbReference>
<proteinExistence type="predicted"/>
<comment type="subcellular location">
    <subcellularLocation>
        <location evidence="1">Membrane</location>
    </subcellularLocation>
</comment>
<feature type="region of interest" description="Disordered" evidence="5">
    <location>
        <begin position="1"/>
        <end position="37"/>
    </location>
</feature>